<proteinExistence type="predicted"/>
<keyword evidence="2" id="KW-0150">Chloroplast</keyword>
<dbReference type="GeneID" id="33360743"/>
<dbReference type="RefSeq" id="YP_009398241.1">
    <property type="nucleotide sequence ID" value="NC_035291.1"/>
</dbReference>
<evidence type="ECO:0000256" key="1">
    <source>
        <dbReference type="SAM" id="Phobius"/>
    </source>
</evidence>
<keyword evidence="1" id="KW-0472">Membrane</keyword>
<feature type="transmembrane region" description="Helical" evidence="1">
    <location>
        <begin position="71"/>
        <end position="92"/>
    </location>
</feature>
<accession>A0A1Z1MMW7</accession>
<dbReference type="EMBL" id="MF101447">
    <property type="protein sequence ID" value="ARW67427.1"/>
    <property type="molecule type" value="Genomic_DNA"/>
</dbReference>
<evidence type="ECO:0000313" key="2">
    <source>
        <dbReference type="EMBL" id="ARW67427.1"/>
    </source>
</evidence>
<organism evidence="2">
    <name type="scientific">Thaumatella adunca</name>
    <dbReference type="NCBI Taxonomy" id="2006976"/>
    <lineage>
        <taxon>Eukaryota</taxon>
        <taxon>Rhodophyta</taxon>
        <taxon>Florideophyceae</taxon>
        <taxon>Rhodymeniophycidae</taxon>
        <taxon>Ceramiales</taxon>
        <taxon>Rhodomelaceae</taxon>
        <taxon>Thaumatella</taxon>
    </lineage>
</organism>
<geneLocation type="chloroplast" evidence="2"/>
<name>A0A1Z1MMW7_9FLOR</name>
<keyword evidence="1" id="KW-0812">Transmembrane</keyword>
<feature type="transmembrane region" description="Helical" evidence="1">
    <location>
        <begin position="30"/>
        <end position="59"/>
    </location>
</feature>
<reference evidence="2" key="1">
    <citation type="journal article" date="2017" name="J. Phycol.">
        <title>Analysis of chloroplast genomes and a supermatrix inform reclassification of the Rhodomelaceae (Rhodophyta).</title>
        <authorList>
            <person name="Diaz-Tapia P."/>
            <person name="Maggs C.A."/>
            <person name="West J.A."/>
            <person name="Verbruggen H."/>
        </authorList>
    </citation>
    <scope>NUCLEOTIDE SEQUENCE</scope>
    <source>
        <strain evidence="2">PD1388</strain>
    </source>
</reference>
<keyword evidence="1" id="KW-1133">Transmembrane helix</keyword>
<protein>
    <submittedName>
        <fullName evidence="2">Uncharacterized protein</fullName>
    </submittedName>
</protein>
<dbReference type="AlphaFoldDB" id="A0A1Z1MMW7"/>
<sequence length="254" mass="31240">MNLLKYISSNNYLNSPITILHTIENYKKVIFTFTILFILPYIYLNNLKIIFFLLIILLVNSYKKIFNLINVYYIILKGFIYIIYIILFTYFIDYKYQVNQKISISLIYFPYSIILFILKYKISVLYIIYYIPRYIEKLIILNVSQIILIKTMFTFTKYEIVTNIILDIYIKIRHLKFYKYYKNLLNILISYHLLEKIFRNINKIYITVKIKNNKYTKNTLYHSNYFIYKYIINLLEDQNYISLILWTRYINNKI</sequence>
<keyword evidence="2" id="KW-0934">Plastid</keyword>
<feature type="transmembrane region" description="Helical" evidence="1">
    <location>
        <begin position="104"/>
        <end position="131"/>
    </location>
</feature>
<gene>
    <name evidence="2" type="primary">ConsOrf4</name>
</gene>